<accession>A0A840TNR4</accession>
<dbReference type="InterPro" id="IPR018392">
    <property type="entry name" value="LysM"/>
</dbReference>
<feature type="domain" description="LysM" evidence="2">
    <location>
        <begin position="132"/>
        <end position="175"/>
    </location>
</feature>
<dbReference type="AlphaFoldDB" id="A0A840TNR4"/>
<dbReference type="CDD" id="cd00118">
    <property type="entry name" value="LysM"/>
    <property type="match status" value="2"/>
</dbReference>
<protein>
    <submittedName>
        <fullName evidence="3">LysM repeat protein</fullName>
    </submittedName>
</protein>
<dbReference type="Gene3D" id="3.10.350.10">
    <property type="entry name" value="LysM domain"/>
    <property type="match status" value="2"/>
</dbReference>
<reference evidence="3 4" key="1">
    <citation type="submission" date="2020-08" db="EMBL/GenBank/DDBJ databases">
        <title>Genomic Encyclopedia of Type Strains, Phase IV (KMG-IV): sequencing the most valuable type-strain genomes for metagenomic binning, comparative biology and taxonomic classification.</title>
        <authorList>
            <person name="Goeker M."/>
        </authorList>
    </citation>
    <scope>NUCLEOTIDE SEQUENCE [LARGE SCALE GENOMIC DNA]</scope>
    <source>
        <strain evidence="3 4">DSM 105074</strain>
    </source>
</reference>
<dbReference type="Gene3D" id="2.40.40.10">
    <property type="entry name" value="RlpA-like domain"/>
    <property type="match status" value="1"/>
</dbReference>
<name>A0A840TNR4_9BACT</name>
<dbReference type="InterPro" id="IPR036908">
    <property type="entry name" value="RlpA-like_sf"/>
</dbReference>
<dbReference type="RefSeq" id="WP_184171609.1">
    <property type="nucleotide sequence ID" value="NZ_JACHGF010000001.1"/>
</dbReference>
<sequence>MKYTVRLIVILVLFVGIKESVRATSFPVASRDSIGTEKVNGKVYILHKVDQGQTMYAVMRRYKTTIGAIREANPGINDQLRFNDVIRVPYDPPRTDRQQAREERKEQRKAEKENTVAAPAVAKVPDKPVAPGMHRVEAGQTLYGIASKYGVLMADVRKWNNMTSDNVPLGQDLIVSEKTYLERNPVAAAKPPVSVALDSVSTKAKPSVPEKVVKPVEAPAPPRPAVGRKVNESGLAEMIETNESTNKYLALHRTAPIGTLVEVKNEYNQEKLLVKVIGRIPDTSVNEEIVIKLSARAFEKLSPNTRRFRAEINYIAAN</sequence>
<dbReference type="SUPFAM" id="SSF54106">
    <property type="entry name" value="LysM domain"/>
    <property type="match status" value="2"/>
</dbReference>
<keyword evidence="4" id="KW-1185">Reference proteome</keyword>
<dbReference type="PANTHER" id="PTHR33734">
    <property type="entry name" value="LYSM DOMAIN-CONTAINING GPI-ANCHORED PROTEIN 2"/>
    <property type="match status" value="1"/>
</dbReference>
<evidence type="ECO:0000313" key="4">
    <source>
        <dbReference type="Proteomes" id="UP000557307"/>
    </source>
</evidence>
<comment type="caution">
    <text evidence="3">The sequence shown here is derived from an EMBL/GenBank/DDBJ whole genome shotgun (WGS) entry which is preliminary data.</text>
</comment>
<dbReference type="EMBL" id="JACHGF010000001">
    <property type="protein sequence ID" value="MBB5282843.1"/>
    <property type="molecule type" value="Genomic_DNA"/>
</dbReference>
<proteinExistence type="predicted"/>
<gene>
    <name evidence="3" type="ORF">HNQ92_000964</name>
</gene>
<feature type="region of interest" description="Disordered" evidence="1">
    <location>
        <begin position="87"/>
        <end position="116"/>
    </location>
</feature>
<dbReference type="PROSITE" id="PS51782">
    <property type="entry name" value="LYSM"/>
    <property type="match status" value="1"/>
</dbReference>
<dbReference type="Pfam" id="PF01476">
    <property type="entry name" value="LysM"/>
    <property type="match status" value="2"/>
</dbReference>
<evidence type="ECO:0000313" key="3">
    <source>
        <dbReference type="EMBL" id="MBB5282843.1"/>
    </source>
</evidence>
<dbReference type="InterPro" id="IPR036779">
    <property type="entry name" value="LysM_dom_sf"/>
</dbReference>
<dbReference type="Proteomes" id="UP000557307">
    <property type="component" value="Unassembled WGS sequence"/>
</dbReference>
<dbReference type="GO" id="GO:0008932">
    <property type="term" value="F:lytic endotransglycosylase activity"/>
    <property type="evidence" value="ECO:0007669"/>
    <property type="project" value="TreeGrafter"/>
</dbReference>
<dbReference type="PANTHER" id="PTHR33734:SF22">
    <property type="entry name" value="MEMBRANE-BOUND LYTIC MUREIN TRANSGLYCOSYLASE D"/>
    <property type="match status" value="1"/>
</dbReference>
<evidence type="ECO:0000259" key="2">
    <source>
        <dbReference type="PROSITE" id="PS51782"/>
    </source>
</evidence>
<dbReference type="SMART" id="SM00257">
    <property type="entry name" value="LysM"/>
    <property type="match status" value="2"/>
</dbReference>
<evidence type="ECO:0000256" key="1">
    <source>
        <dbReference type="SAM" id="MobiDB-lite"/>
    </source>
</evidence>
<feature type="compositionally biased region" description="Basic and acidic residues" evidence="1">
    <location>
        <begin position="93"/>
        <end position="114"/>
    </location>
</feature>
<organism evidence="3 4">
    <name type="scientific">Rhabdobacter roseus</name>
    <dbReference type="NCBI Taxonomy" id="1655419"/>
    <lineage>
        <taxon>Bacteria</taxon>
        <taxon>Pseudomonadati</taxon>
        <taxon>Bacteroidota</taxon>
        <taxon>Cytophagia</taxon>
        <taxon>Cytophagales</taxon>
        <taxon>Cytophagaceae</taxon>
        <taxon>Rhabdobacter</taxon>
    </lineage>
</organism>